<feature type="domain" description="Protein kinase" evidence="9">
    <location>
        <begin position="107"/>
        <end position="393"/>
    </location>
</feature>
<dbReference type="InterPro" id="IPR036572">
    <property type="entry name" value="Doublecortin_dom_sf"/>
</dbReference>
<dbReference type="FunFam" id="1.10.510.10:FF:000571">
    <property type="entry name" value="Maternal embryonic leucine zipper kinase"/>
    <property type="match status" value="1"/>
</dbReference>
<dbReference type="PROSITE" id="PS00108">
    <property type="entry name" value="PROTEIN_KINASE_ST"/>
    <property type="match status" value="1"/>
</dbReference>
<feature type="region of interest" description="Disordered" evidence="8">
    <location>
        <begin position="482"/>
        <end position="530"/>
    </location>
</feature>
<dbReference type="EMBL" id="LN714480">
    <property type="protein sequence ID" value="CEL65994.1"/>
    <property type="molecule type" value="Genomic_DNA"/>
</dbReference>
<dbReference type="AlphaFoldDB" id="A0A0F7U823"/>
<evidence type="ECO:0000256" key="4">
    <source>
        <dbReference type="ARBA" id="ARBA00022741"/>
    </source>
</evidence>
<evidence type="ECO:0000313" key="10">
    <source>
        <dbReference type="EMBL" id="CEL65994.1"/>
    </source>
</evidence>
<dbReference type="GO" id="GO:0004674">
    <property type="term" value="F:protein serine/threonine kinase activity"/>
    <property type="evidence" value="ECO:0007669"/>
    <property type="project" value="UniProtKB-KW"/>
</dbReference>
<feature type="compositionally biased region" description="Polar residues" evidence="8">
    <location>
        <begin position="433"/>
        <end position="452"/>
    </location>
</feature>
<dbReference type="SUPFAM" id="SSF89837">
    <property type="entry name" value="Doublecortin (DC)"/>
    <property type="match status" value="1"/>
</dbReference>
<sequence length="627" mass="67626">MLGFPQLDIGDLDAANHGWKNILVAANGANGSDPVQLKFPPDTPFQNFLDWSGPKVNVTPARRAFTESGDEIQDFDQLLDDDVVYISRGEDFCKGGVDKTADVIGGYVVKELLGEGGFGRVMKAVHPETGKLSREIVAIKLINKRSFNEITDADRVFVEIQALRDLSHKHVIKMKDVVDNPKYICFIMEYATNGELRNYVSKKTRLKEDEARQFFEQIIKGVHYCHSKNIVHRDLKLENILLDEGNQCKIADFGLSHFVVDSHATVTEGGTQAYLAPEVWNGQSKHSSPFQLDVWALGVILFGMTHGRLPFERPDRHTLERLRTVLSQDSSPSCTFSSSKHSVACPSAADLVACCLPFDASASPALKRTINAMLHPDPRKRIRISDLMNDAWLRQSLPWEDAQETLQRDLSGNCSSECGMFVPCLRCIPVSSNSPAKVDSSNPSRSPSQDGGPSSEAVPPAGTTIDDAMHVNRSVLRSWETLSQGTAPTSSSGASPKDSSAPAVKRPSRTRAPESLQSSSVPSNRGRAQMTVESNTLRVHSGAVTVIPPSAHSPGAPPTSSTRLSGGTVAGRKKLGSQGGSANGSALNFAPLPSGNAAGSHSSATGARRRSPSVGGSARSPRGSRNR</sequence>
<comment type="subunit">
    <text evidence="1">Monomer.</text>
</comment>
<dbReference type="PANTHER" id="PTHR24345">
    <property type="entry name" value="SERINE/THREONINE-PROTEIN KINASE PLK"/>
    <property type="match status" value="1"/>
</dbReference>
<name>A0A0F7U823_NEOCL</name>
<feature type="region of interest" description="Disordered" evidence="8">
    <location>
        <begin position="433"/>
        <end position="464"/>
    </location>
</feature>
<dbReference type="GO" id="GO:0005634">
    <property type="term" value="C:nucleus"/>
    <property type="evidence" value="ECO:0007669"/>
    <property type="project" value="TreeGrafter"/>
</dbReference>
<dbReference type="PROSITE" id="PS50011">
    <property type="entry name" value="PROTEIN_KINASE_DOM"/>
    <property type="match status" value="1"/>
</dbReference>
<keyword evidence="5 10" id="KW-0418">Kinase</keyword>
<keyword evidence="2" id="KW-0723">Serine/threonine-protein kinase</keyword>
<evidence type="ECO:0000259" key="9">
    <source>
        <dbReference type="PROSITE" id="PS50011"/>
    </source>
</evidence>
<dbReference type="GO" id="GO:0035556">
    <property type="term" value="P:intracellular signal transduction"/>
    <property type="evidence" value="ECO:0007669"/>
    <property type="project" value="InterPro"/>
</dbReference>
<dbReference type="InterPro" id="IPR008271">
    <property type="entry name" value="Ser/Thr_kinase_AS"/>
</dbReference>
<dbReference type="PROSITE" id="PS00107">
    <property type="entry name" value="PROTEIN_KINASE_ATP"/>
    <property type="match status" value="1"/>
</dbReference>
<dbReference type="Gene3D" id="1.10.510.10">
    <property type="entry name" value="Transferase(Phosphotransferase) domain 1"/>
    <property type="match status" value="1"/>
</dbReference>
<feature type="compositionally biased region" description="Low complexity" evidence="8">
    <location>
        <begin position="488"/>
        <end position="503"/>
    </location>
</feature>
<reference evidence="10" key="1">
    <citation type="journal article" date="2015" name="PLoS ONE">
        <title>Comprehensive Evaluation of Toxoplasma gondii VEG and Neospora caninum LIV Genomes with Tachyzoite Stage Transcriptome and Proteome Defines Novel Transcript Features.</title>
        <authorList>
            <person name="Ramaprasad A."/>
            <person name="Mourier T."/>
            <person name="Naeem R."/>
            <person name="Malas T.B."/>
            <person name="Moussa E."/>
            <person name="Panigrahi A."/>
            <person name="Vermont S.J."/>
            <person name="Otto T.D."/>
            <person name="Wastling J."/>
            <person name="Pain A."/>
        </authorList>
    </citation>
    <scope>NUCLEOTIDE SEQUENCE</scope>
    <source>
        <strain evidence="10">Liverpool</strain>
    </source>
</reference>
<keyword evidence="6 7" id="KW-0067">ATP-binding</keyword>
<dbReference type="InterPro" id="IPR000719">
    <property type="entry name" value="Prot_kinase_dom"/>
</dbReference>
<keyword evidence="4 7" id="KW-0547">Nucleotide-binding</keyword>
<keyword evidence="3" id="KW-0808">Transferase</keyword>
<evidence type="ECO:0000256" key="1">
    <source>
        <dbReference type="ARBA" id="ARBA00011245"/>
    </source>
</evidence>
<evidence type="ECO:0000256" key="2">
    <source>
        <dbReference type="ARBA" id="ARBA00022527"/>
    </source>
</evidence>
<dbReference type="SMART" id="SM00220">
    <property type="entry name" value="S_TKc"/>
    <property type="match status" value="1"/>
</dbReference>
<dbReference type="GO" id="GO:0005524">
    <property type="term" value="F:ATP binding"/>
    <property type="evidence" value="ECO:0007669"/>
    <property type="project" value="UniProtKB-UniRule"/>
</dbReference>
<evidence type="ECO:0000256" key="8">
    <source>
        <dbReference type="SAM" id="MobiDB-lite"/>
    </source>
</evidence>
<dbReference type="PANTHER" id="PTHR24345:SF91">
    <property type="entry name" value="SERINE_THREONINE-PROTEIN KINASE PLK4"/>
    <property type="match status" value="1"/>
</dbReference>
<evidence type="ECO:0000256" key="7">
    <source>
        <dbReference type="PROSITE-ProRule" id="PRU10141"/>
    </source>
</evidence>
<gene>
    <name evidence="10" type="ORF">BN1204_018230</name>
</gene>
<protein>
    <submittedName>
        <fullName evidence="10">CAM kinase, SNF1/AMK1 family ToxPK1, putative</fullName>
    </submittedName>
</protein>
<dbReference type="SUPFAM" id="SSF56112">
    <property type="entry name" value="Protein kinase-like (PK-like)"/>
    <property type="match status" value="1"/>
</dbReference>
<accession>A0A0F7U823</accession>
<dbReference type="Pfam" id="PF00069">
    <property type="entry name" value="Pkinase"/>
    <property type="match status" value="1"/>
</dbReference>
<organism evidence="10">
    <name type="scientific">Neospora caninum (strain Liverpool)</name>
    <dbReference type="NCBI Taxonomy" id="572307"/>
    <lineage>
        <taxon>Eukaryota</taxon>
        <taxon>Sar</taxon>
        <taxon>Alveolata</taxon>
        <taxon>Apicomplexa</taxon>
        <taxon>Conoidasida</taxon>
        <taxon>Coccidia</taxon>
        <taxon>Eucoccidiorida</taxon>
        <taxon>Eimeriorina</taxon>
        <taxon>Sarcocystidae</taxon>
        <taxon>Neospora</taxon>
    </lineage>
</organism>
<dbReference type="InterPro" id="IPR011009">
    <property type="entry name" value="Kinase-like_dom_sf"/>
</dbReference>
<feature type="region of interest" description="Disordered" evidence="8">
    <location>
        <begin position="546"/>
        <end position="627"/>
    </location>
</feature>
<dbReference type="InterPro" id="IPR017441">
    <property type="entry name" value="Protein_kinase_ATP_BS"/>
</dbReference>
<evidence type="ECO:0000256" key="5">
    <source>
        <dbReference type="ARBA" id="ARBA00022777"/>
    </source>
</evidence>
<evidence type="ECO:0000256" key="3">
    <source>
        <dbReference type="ARBA" id="ARBA00022679"/>
    </source>
</evidence>
<proteinExistence type="predicted"/>
<evidence type="ECO:0000256" key="6">
    <source>
        <dbReference type="ARBA" id="ARBA00022840"/>
    </source>
</evidence>
<feature type="binding site" evidence="7">
    <location>
        <position position="140"/>
    </location>
    <ligand>
        <name>ATP</name>
        <dbReference type="ChEBI" id="CHEBI:30616"/>
    </ligand>
</feature>